<dbReference type="Pfam" id="PF02348">
    <property type="entry name" value="CTP_transf_3"/>
    <property type="match status" value="1"/>
</dbReference>
<comment type="caution">
    <text evidence="1">The sequence shown here is derived from an EMBL/GenBank/DDBJ whole genome shotgun (WGS) entry which is preliminary data.</text>
</comment>
<dbReference type="CDD" id="cd02518">
    <property type="entry name" value="GT2_SpsF"/>
    <property type="match status" value="1"/>
</dbReference>
<dbReference type="PANTHER" id="PTHR42866">
    <property type="entry name" value="3-DEOXY-MANNO-OCTULOSONATE CYTIDYLYLTRANSFERASE"/>
    <property type="match status" value="1"/>
</dbReference>
<dbReference type="EMBL" id="WJEE01000003">
    <property type="protein sequence ID" value="MRI65325.1"/>
    <property type="molecule type" value="Genomic_DNA"/>
</dbReference>
<keyword evidence="1" id="KW-0808">Transferase</keyword>
<dbReference type="InterPro" id="IPR029044">
    <property type="entry name" value="Nucleotide-diphossugar_trans"/>
</dbReference>
<keyword evidence="2" id="KW-1185">Reference proteome</keyword>
<sequence>MKIVAIIQARMGSTRLPGKVLRTVLGKPLIKYQVDRIRHASYMDEIVIATTDNRKDDVIVEFCRSEKLHYIRGSEKDVLSRFHQAAEETEADVIVRLTADCPVIDAQTIDHVIKAFVTSEHADYAANVLERTYPRGYDIEVFTRQTLAKLNKIACRNSDREHVTTYIRDHPDQFDIVNVLHHTDYSNYRLTVDTVEDFQLIEKIIQSFEPKKPYYMLEDIIKLLEHHPDWLTINANIKQKDW</sequence>
<dbReference type="RefSeq" id="WP_153834170.1">
    <property type="nucleotide sequence ID" value="NZ_JBHUMW010000002.1"/>
</dbReference>
<organism evidence="1 2">
    <name type="scientific">Gracilibacillus thailandensis</name>
    <dbReference type="NCBI Taxonomy" id="563735"/>
    <lineage>
        <taxon>Bacteria</taxon>
        <taxon>Bacillati</taxon>
        <taxon>Bacillota</taxon>
        <taxon>Bacilli</taxon>
        <taxon>Bacillales</taxon>
        <taxon>Bacillaceae</taxon>
        <taxon>Gracilibacillus</taxon>
    </lineage>
</organism>
<dbReference type="GO" id="GO:0016740">
    <property type="term" value="F:transferase activity"/>
    <property type="evidence" value="ECO:0007669"/>
    <property type="project" value="UniProtKB-KW"/>
</dbReference>
<accession>A0A6N7QWQ5</accession>
<dbReference type="InterPro" id="IPR003329">
    <property type="entry name" value="Cytidylyl_trans"/>
</dbReference>
<name>A0A6N7QWQ5_9BACI</name>
<gene>
    <name evidence="1" type="ORF">GH885_03060</name>
</gene>
<reference evidence="1 2" key="1">
    <citation type="submission" date="2019-10" db="EMBL/GenBank/DDBJ databases">
        <title>Gracilibacillus salitolerans sp. nov., a moderate halophile isolated from a saline soil in northwest China.</title>
        <authorList>
            <person name="Gan L."/>
        </authorList>
    </citation>
    <scope>NUCLEOTIDE SEQUENCE [LARGE SCALE GENOMIC DNA]</scope>
    <source>
        <strain evidence="1 2">TP2-8</strain>
    </source>
</reference>
<evidence type="ECO:0000313" key="2">
    <source>
        <dbReference type="Proteomes" id="UP000435187"/>
    </source>
</evidence>
<proteinExistence type="predicted"/>
<dbReference type="Gene3D" id="3.90.550.10">
    <property type="entry name" value="Spore Coat Polysaccharide Biosynthesis Protein SpsA, Chain A"/>
    <property type="match status" value="1"/>
</dbReference>
<dbReference type="AlphaFoldDB" id="A0A6N7QWQ5"/>
<protein>
    <submittedName>
        <fullName evidence="1">NTP transferase domain-containing protein</fullName>
    </submittedName>
</protein>
<evidence type="ECO:0000313" key="1">
    <source>
        <dbReference type="EMBL" id="MRI65325.1"/>
    </source>
</evidence>
<dbReference type="PANTHER" id="PTHR42866:SF1">
    <property type="entry name" value="SPORE COAT POLYSACCHARIDE BIOSYNTHESIS PROTEIN SPSF"/>
    <property type="match status" value="1"/>
</dbReference>
<dbReference type="SUPFAM" id="SSF53448">
    <property type="entry name" value="Nucleotide-diphospho-sugar transferases"/>
    <property type="match status" value="1"/>
</dbReference>
<dbReference type="Proteomes" id="UP000435187">
    <property type="component" value="Unassembled WGS sequence"/>
</dbReference>
<dbReference type="GO" id="GO:0005829">
    <property type="term" value="C:cytosol"/>
    <property type="evidence" value="ECO:0007669"/>
    <property type="project" value="TreeGrafter"/>
</dbReference>